<evidence type="ECO:0000256" key="4">
    <source>
        <dbReference type="ARBA" id="ARBA00022496"/>
    </source>
</evidence>
<dbReference type="STRING" id="927665.HMPREF1535_01443"/>
<proteinExistence type="inferred from homology"/>
<dbReference type="InterPro" id="IPR000531">
    <property type="entry name" value="Beta-barrel_TonB"/>
</dbReference>
<dbReference type="GO" id="GO:0006826">
    <property type="term" value="P:iron ion transport"/>
    <property type="evidence" value="ECO:0007669"/>
    <property type="project" value="UniProtKB-KW"/>
</dbReference>
<keyword evidence="6" id="KW-0408">Iron</keyword>
<dbReference type="InterPro" id="IPR023997">
    <property type="entry name" value="TonB-dep_OMP_SusC/RagA_CS"/>
</dbReference>
<evidence type="ECO:0000256" key="7">
    <source>
        <dbReference type="ARBA" id="ARBA00023077"/>
    </source>
</evidence>
<dbReference type="PATRIC" id="fig|927665.4.peg.1475"/>
<keyword evidence="9 10" id="KW-0998">Cell outer membrane</keyword>
<dbReference type="Pfam" id="PF07660">
    <property type="entry name" value="STN"/>
    <property type="match status" value="1"/>
</dbReference>
<dbReference type="GO" id="GO:0009279">
    <property type="term" value="C:cell outer membrane"/>
    <property type="evidence" value="ECO:0007669"/>
    <property type="project" value="UniProtKB-SubCell"/>
</dbReference>
<keyword evidence="5 10" id="KW-0812">Transmembrane</keyword>
<feature type="domain" description="TonB-dependent receptor plug" evidence="15">
    <location>
        <begin position="201"/>
        <end position="310"/>
    </location>
</feature>
<dbReference type="InterPro" id="IPR037066">
    <property type="entry name" value="Plug_dom_sf"/>
</dbReference>
<dbReference type="SUPFAM" id="SSF49464">
    <property type="entry name" value="Carboxypeptidase regulatory domain-like"/>
    <property type="match status" value="1"/>
</dbReference>
<evidence type="ECO:0000259" key="13">
    <source>
        <dbReference type="Pfam" id="PF00593"/>
    </source>
</evidence>
<dbReference type="HOGENOM" id="CLU_004317_1_1_10"/>
<dbReference type="InterPro" id="IPR012910">
    <property type="entry name" value="Plug_dom"/>
</dbReference>
<dbReference type="AlphaFoldDB" id="A0A0F5JH34"/>
<dbReference type="Proteomes" id="UP000033047">
    <property type="component" value="Unassembled WGS sequence"/>
</dbReference>
<evidence type="ECO:0000256" key="1">
    <source>
        <dbReference type="ARBA" id="ARBA00004571"/>
    </source>
</evidence>
<dbReference type="FunFam" id="2.170.130.10:FF:000024">
    <property type="entry name" value="Outer membrane protein"/>
    <property type="match status" value="1"/>
</dbReference>
<evidence type="ECO:0000256" key="5">
    <source>
        <dbReference type="ARBA" id="ARBA00022692"/>
    </source>
</evidence>
<dbReference type="Gene3D" id="2.170.130.10">
    <property type="entry name" value="TonB-dependent receptor, plug domain"/>
    <property type="match status" value="1"/>
</dbReference>
<evidence type="ECO:0000256" key="3">
    <source>
        <dbReference type="ARBA" id="ARBA00022452"/>
    </source>
</evidence>
<accession>A0A0F5JH34</accession>
<evidence type="ECO:0000313" key="17">
    <source>
        <dbReference type="Proteomes" id="UP000033047"/>
    </source>
</evidence>
<evidence type="ECO:0000256" key="9">
    <source>
        <dbReference type="ARBA" id="ARBA00023237"/>
    </source>
</evidence>
<keyword evidence="8 10" id="KW-0472">Membrane</keyword>
<feature type="domain" description="TonB-dependent receptor-like beta-barrel" evidence="13">
    <location>
        <begin position="514"/>
        <end position="1112"/>
    </location>
</feature>
<organism evidence="16 17">
    <name type="scientific">Parabacteroides goldsteinii DSM 19448 = WAL 12034</name>
    <dbReference type="NCBI Taxonomy" id="927665"/>
    <lineage>
        <taxon>Bacteria</taxon>
        <taxon>Pseudomonadati</taxon>
        <taxon>Bacteroidota</taxon>
        <taxon>Bacteroidia</taxon>
        <taxon>Bacteroidales</taxon>
        <taxon>Tannerellaceae</taxon>
        <taxon>Parabacteroides</taxon>
    </lineage>
</organism>
<dbReference type="Pfam" id="PF07715">
    <property type="entry name" value="Plug"/>
    <property type="match status" value="1"/>
</dbReference>
<dbReference type="Pfam" id="PF00593">
    <property type="entry name" value="TonB_dep_Rec_b-barrel"/>
    <property type="match status" value="1"/>
</dbReference>
<dbReference type="InterPro" id="IPR039426">
    <property type="entry name" value="TonB-dep_rcpt-like"/>
</dbReference>
<protein>
    <submittedName>
        <fullName evidence="16">SusC/RagA family TonB-linked outer membrane protein</fullName>
    </submittedName>
</protein>
<evidence type="ECO:0000259" key="14">
    <source>
        <dbReference type="Pfam" id="PF07660"/>
    </source>
</evidence>
<comment type="caution">
    <text evidence="16">The sequence shown here is derived from an EMBL/GenBank/DDBJ whole genome shotgun (WGS) entry which is preliminary data.</text>
</comment>
<dbReference type="InterPro" id="IPR036942">
    <property type="entry name" value="Beta-barrel_TonB_sf"/>
</dbReference>
<comment type="similarity">
    <text evidence="10 11">Belongs to the TonB-dependent receptor family.</text>
</comment>
<dbReference type="PROSITE" id="PS52016">
    <property type="entry name" value="TONB_DEPENDENT_REC_3"/>
    <property type="match status" value="1"/>
</dbReference>
<evidence type="ECO:0000256" key="10">
    <source>
        <dbReference type="PROSITE-ProRule" id="PRU01360"/>
    </source>
</evidence>
<comment type="subcellular location">
    <subcellularLocation>
        <location evidence="1 10">Cell outer membrane</location>
        <topology evidence="1 10">Multi-pass membrane protein</topology>
    </subcellularLocation>
</comment>
<keyword evidence="3 10" id="KW-1134">Transmembrane beta strand</keyword>
<keyword evidence="4" id="KW-0406">Ion transport</keyword>
<evidence type="ECO:0000259" key="15">
    <source>
        <dbReference type="Pfam" id="PF07715"/>
    </source>
</evidence>
<dbReference type="InterPro" id="IPR023996">
    <property type="entry name" value="TonB-dep_OMP_SusC/RagA"/>
</dbReference>
<feature type="signal peptide" evidence="12">
    <location>
        <begin position="1"/>
        <end position="25"/>
    </location>
</feature>
<keyword evidence="2 10" id="KW-0813">Transport</keyword>
<evidence type="ECO:0000256" key="11">
    <source>
        <dbReference type="RuleBase" id="RU003357"/>
    </source>
</evidence>
<evidence type="ECO:0000256" key="8">
    <source>
        <dbReference type="ARBA" id="ARBA00023136"/>
    </source>
</evidence>
<feature type="domain" description="Secretin/TonB short N-terminal" evidence="14">
    <location>
        <begin position="49"/>
        <end position="97"/>
    </location>
</feature>
<evidence type="ECO:0000256" key="12">
    <source>
        <dbReference type="SAM" id="SignalP"/>
    </source>
</evidence>
<dbReference type="EMBL" id="AQHV01000010">
    <property type="protein sequence ID" value="KKB56792.1"/>
    <property type="molecule type" value="Genomic_DNA"/>
</dbReference>
<dbReference type="SUPFAM" id="SSF56935">
    <property type="entry name" value="Porins"/>
    <property type="match status" value="1"/>
</dbReference>
<dbReference type="Pfam" id="PF13715">
    <property type="entry name" value="CarbopepD_reg_2"/>
    <property type="match status" value="1"/>
</dbReference>
<dbReference type="RefSeq" id="WP_052716667.1">
    <property type="nucleotide sequence ID" value="NZ_KQ033912.1"/>
</dbReference>
<dbReference type="NCBIfam" id="TIGR04056">
    <property type="entry name" value="OMP_RagA_SusC"/>
    <property type="match status" value="1"/>
</dbReference>
<sequence length="1153" mass="128129">MRITSFLAFVLIFSLHAVNSNSQNARVTVQATNTSLKEVLNTIEKQTDYLFVYNINVNTSQNVGVNAVNQPVNQVLDNLFKEIGLSYVKEGSYIVVSTVAEKASVNQQKKLVEGTVTDASGEPIIGANVVEKGTTNGTITDLNGKFSLEITPGALLQVSYIGYNTKDITVSSNQSILAINLSEDTQAIDEVVVVAFGTQKKSNLTAAVATVDSKALANRPVANVSQALQGISPGLNIIASDKGGALNEAPSINIRGTGSIGEGSKSSPLILIDGIEGDMNLINTQDIESISVLKDAGASAIYGSRAAFGVILITTKKGEEGKTTVNYNNNLRWSTPTKLPSFLNGYEFNTYFNEAAANAGLGAQYTSDVMEKTRQFIAGEIDYATEYDSNGIWKKNLDSWGNTEWFGVYYKDWSFSQEHNISISGGGNKVNYYISGNFQNLGSDQNFGNEDYKRYAFNAKINAKPFEWLDINANVKFSRKDYQAPSYQMNQVYYHSMPRRRPSNPVYTPDGIFNKESQLNEMDHGGMYFEDLDVLYQQLQLVVKPLKDWQIIAEANYRIDRTEKHTDVQLIMEKKEDGSYFAMARDDGYGGRSFVKEEALRTNYFNPNVYTQYSKELENGHSFTVMAGFQAELNQYKRIYAQRDGIISPEIPSLGNTTSSTAYEMGSDLNEWATVGFFGRLNYSYKGRYLAEVNYRYDGSSRFNREQRWNSFPSVSVAWNLAHESFMTENQDWVNTLKIRGSYGNLGNQATEEIYPFYSSMILGMGTGSWLLNNQKPNKAEPAKPISPLLTWETVTSYDLGLDLGMLNNRLTGTFDYFWRTTNDMVAPGEELPNTAGVTPPYTNNAKMRTTGWELSLNWRDVLNSGFSYGATLVLSDNRSKILKYPNTTKTIFDSDNKVRYYENAMLGDIWGYETIDLARTEEQMKNHLASLPNGGQDALGSNWAAGDVMYADLNGDGKIDGGKGVVGDSGDKKIIGNTTPRYNFGLTLNAAYKGFDISLFFQGTMKRDVWLTGLYFWRADNGYWQSTALKETQDYFRAADTDSYFGPNVNGYLPRPLLSGDKKNKEISTQYLQNAAYIRLKNMQIGYTLPLQVINKIKVSNLRIFLSADNIFTISGLKADAYDPEVLDGYAAGSGKASPLKTTISCGLSVTL</sequence>
<evidence type="ECO:0000256" key="2">
    <source>
        <dbReference type="ARBA" id="ARBA00022448"/>
    </source>
</evidence>
<evidence type="ECO:0000313" key="16">
    <source>
        <dbReference type="EMBL" id="KKB56792.1"/>
    </source>
</evidence>
<evidence type="ECO:0000256" key="6">
    <source>
        <dbReference type="ARBA" id="ARBA00023004"/>
    </source>
</evidence>
<keyword evidence="12" id="KW-0732">Signal</keyword>
<keyword evidence="7 11" id="KW-0798">TonB box</keyword>
<dbReference type="Gene3D" id="2.40.170.20">
    <property type="entry name" value="TonB-dependent receptor, beta-barrel domain"/>
    <property type="match status" value="1"/>
</dbReference>
<dbReference type="Gene3D" id="2.60.40.1120">
    <property type="entry name" value="Carboxypeptidase-like, regulatory domain"/>
    <property type="match status" value="1"/>
</dbReference>
<gene>
    <name evidence="16" type="ORF">HMPREF1535_01443</name>
</gene>
<name>A0A0F5JH34_9BACT</name>
<keyword evidence="4" id="KW-0410">Iron transport</keyword>
<reference evidence="16 17" key="1">
    <citation type="submission" date="2013-04" db="EMBL/GenBank/DDBJ databases">
        <title>The Genome Sequence of Parabacteroides goldsteinii DSM 19448.</title>
        <authorList>
            <consortium name="The Broad Institute Genomics Platform"/>
            <person name="Earl A."/>
            <person name="Ward D."/>
            <person name="Feldgarden M."/>
            <person name="Gevers D."/>
            <person name="Martens E."/>
            <person name="Sakamoto M."/>
            <person name="Benno Y."/>
            <person name="Song Y."/>
            <person name="Liu C."/>
            <person name="Lee J."/>
            <person name="Bolanos M."/>
            <person name="Vaisanen M.L."/>
            <person name="Finegold S.M."/>
            <person name="Walker B."/>
            <person name="Young S."/>
            <person name="Zeng Q."/>
            <person name="Gargeya S."/>
            <person name="Fitzgerald M."/>
            <person name="Haas B."/>
            <person name="Abouelleil A."/>
            <person name="Allen A.W."/>
            <person name="Alvarado L."/>
            <person name="Arachchi H.M."/>
            <person name="Berlin A.M."/>
            <person name="Chapman S.B."/>
            <person name="Gainer-Dewar J."/>
            <person name="Goldberg J."/>
            <person name="Griggs A."/>
            <person name="Gujja S."/>
            <person name="Hansen M."/>
            <person name="Howarth C."/>
            <person name="Imamovic A."/>
            <person name="Ireland A."/>
            <person name="Larimer J."/>
            <person name="McCowan C."/>
            <person name="Murphy C."/>
            <person name="Pearson M."/>
            <person name="Poon T.W."/>
            <person name="Priest M."/>
            <person name="Roberts A."/>
            <person name="Saif S."/>
            <person name="Shea T."/>
            <person name="Sisk P."/>
            <person name="Sykes S."/>
            <person name="Wortman J."/>
            <person name="Nusbaum C."/>
            <person name="Birren B."/>
        </authorList>
    </citation>
    <scope>NUCLEOTIDE SEQUENCE [LARGE SCALE GENOMIC DNA]</scope>
    <source>
        <strain evidence="16 17">DSM 19448</strain>
    </source>
</reference>
<dbReference type="InterPro" id="IPR008969">
    <property type="entry name" value="CarboxyPept-like_regulatory"/>
</dbReference>
<dbReference type="NCBIfam" id="TIGR04057">
    <property type="entry name" value="SusC_RagA_signa"/>
    <property type="match status" value="1"/>
</dbReference>
<feature type="chain" id="PRO_5002489934" evidence="12">
    <location>
        <begin position="26"/>
        <end position="1153"/>
    </location>
</feature>
<dbReference type="InterPro" id="IPR011662">
    <property type="entry name" value="Secretin/TonB_short_N"/>
</dbReference>
<dbReference type="FunFam" id="2.60.40.1120:FF:000003">
    <property type="entry name" value="Outer membrane protein Omp121"/>
    <property type="match status" value="1"/>
</dbReference>